<dbReference type="GO" id="GO:0043565">
    <property type="term" value="F:sequence-specific DNA binding"/>
    <property type="evidence" value="ECO:0007669"/>
    <property type="project" value="UniProtKB-ARBA"/>
</dbReference>
<dbReference type="SMART" id="SM00868">
    <property type="entry name" value="zf-AD"/>
    <property type="match status" value="1"/>
</dbReference>
<dbReference type="GO" id="GO:0008270">
    <property type="term" value="F:zinc ion binding"/>
    <property type="evidence" value="ECO:0007669"/>
    <property type="project" value="UniProtKB-UniRule"/>
</dbReference>
<feature type="domain" description="C2H2-type" evidence="7">
    <location>
        <begin position="356"/>
        <end position="384"/>
    </location>
</feature>
<feature type="domain" description="C2H2-type" evidence="7">
    <location>
        <begin position="606"/>
        <end position="629"/>
    </location>
</feature>
<keyword evidence="4 6" id="KW-0862">Zinc</keyword>
<feature type="binding site" evidence="6">
    <location>
        <position position="51"/>
    </location>
    <ligand>
        <name>Zn(2+)</name>
        <dbReference type="ChEBI" id="CHEBI:29105"/>
    </ligand>
</feature>
<dbReference type="PROSITE" id="PS50157">
    <property type="entry name" value="ZINC_FINGER_C2H2_2"/>
    <property type="match status" value="8"/>
</dbReference>
<dbReference type="PROSITE" id="PS00028">
    <property type="entry name" value="ZINC_FINGER_C2H2_1"/>
    <property type="match status" value="9"/>
</dbReference>
<dbReference type="SMART" id="SM00355">
    <property type="entry name" value="ZnF_C2H2"/>
    <property type="match status" value="11"/>
</dbReference>
<dbReference type="Proteomes" id="UP000324832">
    <property type="component" value="Unassembled WGS sequence"/>
</dbReference>
<dbReference type="PANTHER" id="PTHR24379:SF121">
    <property type="entry name" value="C2H2-TYPE DOMAIN-CONTAINING PROTEIN"/>
    <property type="match status" value="1"/>
</dbReference>
<organism evidence="9 10">
    <name type="scientific">Leptidea sinapis</name>
    <dbReference type="NCBI Taxonomy" id="189913"/>
    <lineage>
        <taxon>Eukaryota</taxon>
        <taxon>Metazoa</taxon>
        <taxon>Ecdysozoa</taxon>
        <taxon>Arthropoda</taxon>
        <taxon>Hexapoda</taxon>
        <taxon>Insecta</taxon>
        <taxon>Pterygota</taxon>
        <taxon>Neoptera</taxon>
        <taxon>Endopterygota</taxon>
        <taxon>Lepidoptera</taxon>
        <taxon>Glossata</taxon>
        <taxon>Ditrysia</taxon>
        <taxon>Papilionoidea</taxon>
        <taxon>Pieridae</taxon>
        <taxon>Dismorphiinae</taxon>
        <taxon>Leptidea</taxon>
    </lineage>
</organism>
<evidence type="ECO:0000313" key="10">
    <source>
        <dbReference type="Proteomes" id="UP000324832"/>
    </source>
</evidence>
<evidence type="ECO:0000313" key="9">
    <source>
        <dbReference type="EMBL" id="VVC99041.1"/>
    </source>
</evidence>
<dbReference type="Pfam" id="PF13912">
    <property type="entry name" value="zf-C2H2_6"/>
    <property type="match status" value="1"/>
</dbReference>
<feature type="binding site" evidence="6">
    <location>
        <position position="12"/>
    </location>
    <ligand>
        <name>Zn(2+)</name>
        <dbReference type="ChEBI" id="CHEBI:29105"/>
    </ligand>
</feature>
<feature type="domain" description="C2H2-type" evidence="7">
    <location>
        <begin position="549"/>
        <end position="576"/>
    </location>
</feature>
<evidence type="ECO:0000256" key="1">
    <source>
        <dbReference type="ARBA" id="ARBA00022723"/>
    </source>
</evidence>
<evidence type="ECO:0000259" key="7">
    <source>
        <dbReference type="PROSITE" id="PS50157"/>
    </source>
</evidence>
<keyword evidence="1 6" id="KW-0479">Metal-binding</keyword>
<dbReference type="InterPro" id="IPR036236">
    <property type="entry name" value="Znf_C2H2_sf"/>
</dbReference>
<evidence type="ECO:0008006" key="11">
    <source>
        <dbReference type="Google" id="ProtNLM"/>
    </source>
</evidence>
<keyword evidence="3 5" id="KW-0863">Zinc-finger</keyword>
<evidence type="ECO:0000256" key="5">
    <source>
        <dbReference type="PROSITE-ProRule" id="PRU00042"/>
    </source>
</evidence>
<proteinExistence type="predicted"/>
<keyword evidence="10" id="KW-1185">Reference proteome</keyword>
<feature type="binding site" evidence="6">
    <location>
        <position position="15"/>
    </location>
    <ligand>
        <name>Zn(2+)</name>
        <dbReference type="ChEBI" id="CHEBI:29105"/>
    </ligand>
</feature>
<reference evidence="9 10" key="1">
    <citation type="submission" date="2017-07" db="EMBL/GenBank/DDBJ databases">
        <authorList>
            <person name="Talla V."/>
            <person name="Backstrom N."/>
        </authorList>
    </citation>
    <scope>NUCLEOTIDE SEQUENCE [LARGE SCALE GENOMIC DNA]</scope>
</reference>
<evidence type="ECO:0000256" key="3">
    <source>
        <dbReference type="ARBA" id="ARBA00022771"/>
    </source>
</evidence>
<dbReference type="FunFam" id="3.30.160.60:FF:001732">
    <property type="entry name" value="Zgc:162936"/>
    <property type="match status" value="1"/>
</dbReference>
<dbReference type="InterPro" id="IPR013087">
    <property type="entry name" value="Znf_C2H2_type"/>
</dbReference>
<dbReference type="SUPFAM" id="SSF57667">
    <property type="entry name" value="beta-beta-alpha zinc fingers"/>
    <property type="match status" value="2"/>
</dbReference>
<feature type="domain" description="C2H2-type" evidence="7">
    <location>
        <begin position="521"/>
        <end position="548"/>
    </location>
</feature>
<feature type="binding site" evidence="6">
    <location>
        <position position="54"/>
    </location>
    <ligand>
        <name>Zn(2+)</name>
        <dbReference type="ChEBI" id="CHEBI:29105"/>
    </ligand>
</feature>
<dbReference type="Pfam" id="PF07776">
    <property type="entry name" value="zf-AD"/>
    <property type="match status" value="1"/>
</dbReference>
<dbReference type="FunFam" id="3.30.160.60:FF:000624">
    <property type="entry name" value="zinc finger protein 697"/>
    <property type="match status" value="1"/>
</dbReference>
<keyword evidence="2" id="KW-0677">Repeat</keyword>
<dbReference type="PROSITE" id="PS51915">
    <property type="entry name" value="ZAD"/>
    <property type="match status" value="1"/>
</dbReference>
<evidence type="ECO:0000256" key="2">
    <source>
        <dbReference type="ARBA" id="ARBA00022737"/>
    </source>
</evidence>
<dbReference type="InterPro" id="IPR012934">
    <property type="entry name" value="Znf_AD"/>
</dbReference>
<dbReference type="AlphaFoldDB" id="A0A5E4QN41"/>
<gene>
    <name evidence="9" type="ORF">LSINAPIS_LOCUS9990</name>
</gene>
<feature type="domain" description="C2H2-type" evidence="7">
    <location>
        <begin position="578"/>
        <end position="605"/>
    </location>
</feature>
<accession>A0A5E4QN41</accession>
<dbReference type="PANTHER" id="PTHR24379">
    <property type="entry name" value="KRAB AND ZINC FINGER DOMAIN-CONTAINING"/>
    <property type="match status" value="1"/>
</dbReference>
<dbReference type="Gene3D" id="3.30.160.60">
    <property type="entry name" value="Classic Zinc Finger"/>
    <property type="match status" value="6"/>
</dbReference>
<evidence type="ECO:0000259" key="8">
    <source>
        <dbReference type="PROSITE" id="PS51915"/>
    </source>
</evidence>
<dbReference type="EMBL" id="FZQP02003923">
    <property type="protein sequence ID" value="VVC99041.1"/>
    <property type="molecule type" value="Genomic_DNA"/>
</dbReference>
<feature type="domain" description="C2H2-type" evidence="7">
    <location>
        <begin position="383"/>
        <end position="406"/>
    </location>
</feature>
<feature type="domain" description="C2H2-type" evidence="7">
    <location>
        <begin position="483"/>
        <end position="511"/>
    </location>
</feature>
<name>A0A5E4QN41_9NEOP</name>
<dbReference type="Pfam" id="PF00096">
    <property type="entry name" value="zf-C2H2"/>
    <property type="match status" value="3"/>
</dbReference>
<dbReference type="SUPFAM" id="SSF57716">
    <property type="entry name" value="Glucocorticoid receptor-like (DNA-binding domain)"/>
    <property type="match status" value="1"/>
</dbReference>
<sequence length="650" mass="75706">MSDLEAEELQVCRLCLGAGLKMYNMTEKDLNQIYTNITGLSTNTSLPQKLCWECSYRLLSANKLRSKAIQSHNIMLGLLHSKSCVTIGDVKSLDRRKLNLISTLTTVNIKEYLPPCDEIKNEINNDSNVNDNAFNEEVNNEACNEIKEPTNEDSNEIFFEECGFVSEDDRTLSEMCKVDSGISEVDKVKCKVGRVKRKVKVKKKLKIRRRVEKDKDIEDETADERCKTLYVKRRATNDRIDEDLFTITTLTFEEQIEEINKRQESTLYKNAMFKCTECFRGFHIKDRYDAHIVRHSERSGAFPCFICKTRLKTNRALRKHLTSQHTEQFSCRGCPFVTKNRGVAREHEKWHAGTTYQCPHCPSQFDKMTTYLGHVRIKHASDFVCELCGFTFVSQKGIELHKKKKHRLTDLEVTLEGPYCDVCEVRFVSEEAHLRHIKLSARHSDGNETNRIRNDSQSVNATRNILGRKIDRRHMDRQDTQLITCEQCGKELRGLRLYSQHFRRVHPDKNRTKYPAMKTPSMCELCGKIFQSVALLKDHMWVHTGEKRFKCDRCDKSFTQKTNLVLHMRVHSSTRPSFECPLCGKHFAFDNNRRRHMFIHTGLKPFKCDTCGKSFTTSGELRSHVEHVHLKKPWPKRARRGDEWKCTLED</sequence>
<evidence type="ECO:0000256" key="4">
    <source>
        <dbReference type="ARBA" id="ARBA00022833"/>
    </source>
</evidence>
<dbReference type="GO" id="GO:0005694">
    <property type="term" value="C:chromosome"/>
    <property type="evidence" value="ECO:0007669"/>
    <property type="project" value="UniProtKB-ARBA"/>
</dbReference>
<evidence type="ECO:0000256" key="6">
    <source>
        <dbReference type="PROSITE-ProRule" id="PRU01263"/>
    </source>
</evidence>
<feature type="domain" description="C2H2-type" evidence="7">
    <location>
        <begin position="273"/>
        <end position="300"/>
    </location>
</feature>
<protein>
    <recommendedName>
        <fullName evidence="11">Protein krueppel</fullName>
    </recommendedName>
</protein>
<feature type="domain" description="ZAD" evidence="8">
    <location>
        <begin position="10"/>
        <end position="78"/>
    </location>
</feature>
<dbReference type="GO" id="GO:0045893">
    <property type="term" value="P:positive regulation of DNA-templated transcription"/>
    <property type="evidence" value="ECO:0007669"/>
    <property type="project" value="UniProtKB-ARBA"/>
</dbReference>
<dbReference type="GO" id="GO:0005634">
    <property type="term" value="C:nucleus"/>
    <property type="evidence" value="ECO:0007669"/>
    <property type="project" value="InterPro"/>
</dbReference>